<reference evidence="2 3" key="1">
    <citation type="submission" date="2018-06" db="EMBL/GenBank/DDBJ databases">
        <authorList>
            <consortium name="Pathogen Informatics"/>
            <person name="Doyle S."/>
        </authorList>
    </citation>
    <scope>NUCLEOTIDE SEQUENCE [LARGE SCALE GENOMIC DNA]</scope>
    <source>
        <strain evidence="2 3">NCTC9645</strain>
    </source>
</reference>
<sequence length="112" mass="12672">MAYSWRLQPTETISYLSRQGFIIDGATKWSGSVEDGITYLRGFDEIVIHPRCKHTAEEARLYSYKTDRITGEILPVIVDADNHCWDAIRYGLDGYITSEGDLGVWAALGKQQ</sequence>
<dbReference type="Pfam" id="PF17288">
    <property type="entry name" value="Terminase_3C"/>
    <property type="match status" value="1"/>
</dbReference>
<protein>
    <submittedName>
        <fullName evidence="2">Phage terminase large subunit</fullName>
    </submittedName>
</protein>
<dbReference type="InterPro" id="IPR035413">
    <property type="entry name" value="Terminase_L_C"/>
</dbReference>
<evidence type="ECO:0000313" key="2">
    <source>
        <dbReference type="EMBL" id="SQC88093.1"/>
    </source>
</evidence>
<dbReference type="AlphaFoldDB" id="A0A2X3IW05"/>
<evidence type="ECO:0000313" key="3">
    <source>
        <dbReference type="Proteomes" id="UP000250675"/>
    </source>
</evidence>
<feature type="domain" description="Phage terminase large subunit C-terminal" evidence="1">
    <location>
        <begin position="11"/>
        <end position="93"/>
    </location>
</feature>
<organism evidence="2 3">
    <name type="scientific">Klebsiella pneumoniae</name>
    <dbReference type="NCBI Taxonomy" id="573"/>
    <lineage>
        <taxon>Bacteria</taxon>
        <taxon>Pseudomonadati</taxon>
        <taxon>Pseudomonadota</taxon>
        <taxon>Gammaproteobacteria</taxon>
        <taxon>Enterobacterales</taxon>
        <taxon>Enterobacteriaceae</taxon>
        <taxon>Klebsiella/Raoultella group</taxon>
        <taxon>Klebsiella</taxon>
        <taxon>Klebsiella pneumoniae complex</taxon>
    </lineage>
</organism>
<proteinExistence type="predicted"/>
<gene>
    <name evidence="2" type="ORF">NCTC9645_06234</name>
</gene>
<dbReference type="InterPro" id="IPR052380">
    <property type="entry name" value="Viral_DNA_packaging_terminase"/>
</dbReference>
<accession>A0A2X3IW05</accession>
<dbReference type="Gene3D" id="3.30.420.280">
    <property type="match status" value="1"/>
</dbReference>
<dbReference type="PANTHER" id="PTHR39184:SF1">
    <property type="entry name" value="PBSX PHAGE TERMINASE LARGE SUBUNIT"/>
    <property type="match status" value="1"/>
</dbReference>
<dbReference type="PANTHER" id="PTHR39184">
    <property type="match status" value="1"/>
</dbReference>
<name>A0A2X3IW05_KLEPN</name>
<evidence type="ECO:0000259" key="1">
    <source>
        <dbReference type="Pfam" id="PF17288"/>
    </source>
</evidence>
<dbReference type="Proteomes" id="UP000250675">
    <property type="component" value="Unassembled WGS sequence"/>
</dbReference>
<dbReference type="EMBL" id="UASO01000010">
    <property type="protein sequence ID" value="SQC88093.1"/>
    <property type="molecule type" value="Genomic_DNA"/>
</dbReference>